<protein>
    <submittedName>
        <fullName evidence="2">Uncharacterized protein</fullName>
    </submittedName>
</protein>
<accession>A0A9E7KZL6</accession>
<feature type="region of interest" description="Disordered" evidence="1">
    <location>
        <begin position="1"/>
        <end position="20"/>
    </location>
</feature>
<name>A0A9E7KZL6_9LILI</name>
<dbReference type="EMBL" id="CP097510">
    <property type="protein sequence ID" value="URE40328.1"/>
    <property type="molecule type" value="Genomic_DNA"/>
</dbReference>
<evidence type="ECO:0000256" key="1">
    <source>
        <dbReference type="SAM" id="MobiDB-lite"/>
    </source>
</evidence>
<gene>
    <name evidence="2" type="ORF">MUK42_33289</name>
</gene>
<keyword evidence="3" id="KW-1185">Reference proteome</keyword>
<organism evidence="2 3">
    <name type="scientific">Musa troglodytarum</name>
    <name type="common">fe'i banana</name>
    <dbReference type="NCBI Taxonomy" id="320322"/>
    <lineage>
        <taxon>Eukaryota</taxon>
        <taxon>Viridiplantae</taxon>
        <taxon>Streptophyta</taxon>
        <taxon>Embryophyta</taxon>
        <taxon>Tracheophyta</taxon>
        <taxon>Spermatophyta</taxon>
        <taxon>Magnoliopsida</taxon>
        <taxon>Liliopsida</taxon>
        <taxon>Zingiberales</taxon>
        <taxon>Musaceae</taxon>
        <taxon>Musa</taxon>
    </lineage>
</organism>
<proteinExistence type="predicted"/>
<dbReference type="Proteomes" id="UP001055439">
    <property type="component" value="Chromosome 8"/>
</dbReference>
<evidence type="ECO:0000313" key="3">
    <source>
        <dbReference type="Proteomes" id="UP001055439"/>
    </source>
</evidence>
<evidence type="ECO:0000313" key="2">
    <source>
        <dbReference type="EMBL" id="URE40328.1"/>
    </source>
</evidence>
<sequence>MGSVKGTLKPMMPSASTEPNREPSLLFVAVESQGKCSKGAGRRLGKDYLTHLLLQYNPDVVLFKICTLTVSNAKGLLSTIVALESSFLMIRWGHREREFCR</sequence>
<reference evidence="2" key="1">
    <citation type="submission" date="2022-05" db="EMBL/GenBank/DDBJ databases">
        <title>The Musa troglodytarum L. genome provides insights into the mechanism of non-climacteric behaviour and enrichment of carotenoids.</title>
        <authorList>
            <person name="Wang J."/>
        </authorList>
    </citation>
    <scope>NUCLEOTIDE SEQUENCE</scope>
    <source>
        <tissue evidence="2">Leaf</tissue>
    </source>
</reference>
<dbReference type="AlphaFoldDB" id="A0A9E7KZL6"/>